<dbReference type="InterPro" id="IPR003593">
    <property type="entry name" value="AAA+_ATPase"/>
</dbReference>
<proteinExistence type="predicted"/>
<feature type="domain" description="NACHT" evidence="2">
    <location>
        <begin position="331"/>
        <end position="452"/>
    </location>
</feature>
<dbReference type="SUPFAM" id="SSF52540">
    <property type="entry name" value="P-loop containing nucleoside triphosphate hydrolases"/>
    <property type="match status" value="1"/>
</dbReference>
<dbReference type="Gene3D" id="3.40.50.300">
    <property type="entry name" value="P-loop containing nucleotide triphosphate hydrolases"/>
    <property type="match status" value="1"/>
</dbReference>
<dbReference type="SMART" id="SM00382">
    <property type="entry name" value="AAA"/>
    <property type="match status" value="1"/>
</dbReference>
<dbReference type="Pfam" id="PF05729">
    <property type="entry name" value="NACHT"/>
    <property type="match status" value="1"/>
</dbReference>
<protein>
    <recommendedName>
        <fullName evidence="2">NACHT domain-containing protein</fullName>
    </recommendedName>
</protein>
<dbReference type="AlphaFoldDB" id="A0AAW0UQB9"/>
<dbReference type="Proteomes" id="UP001487740">
    <property type="component" value="Unassembled WGS sequence"/>
</dbReference>
<evidence type="ECO:0000313" key="3">
    <source>
        <dbReference type="EMBL" id="KAK8401196.1"/>
    </source>
</evidence>
<dbReference type="InterPro" id="IPR007111">
    <property type="entry name" value="NACHT_NTPase"/>
</dbReference>
<dbReference type="PANTHER" id="PTHR46312">
    <property type="entry name" value="NACHT DOMAIN-CONTAINING PROTEIN"/>
    <property type="match status" value="1"/>
</dbReference>
<dbReference type="InterPro" id="IPR027417">
    <property type="entry name" value="P-loop_NTPase"/>
</dbReference>
<keyword evidence="4" id="KW-1185">Reference proteome</keyword>
<dbReference type="PANTHER" id="PTHR46312:SF2">
    <property type="entry name" value="NUCLEOTIDE-BINDING OLIGOMERIZATION DOMAIN-CONTAINING PROTEIN 2-LIKE"/>
    <property type="match status" value="1"/>
</dbReference>
<feature type="region of interest" description="Disordered" evidence="1">
    <location>
        <begin position="1002"/>
        <end position="1024"/>
    </location>
</feature>
<accession>A0AAW0UQB9</accession>
<evidence type="ECO:0000313" key="4">
    <source>
        <dbReference type="Proteomes" id="UP001487740"/>
    </source>
</evidence>
<evidence type="ECO:0000259" key="2">
    <source>
        <dbReference type="PROSITE" id="PS50837"/>
    </source>
</evidence>
<comment type="caution">
    <text evidence="3">The sequence shown here is derived from an EMBL/GenBank/DDBJ whole genome shotgun (WGS) entry which is preliminary data.</text>
</comment>
<dbReference type="PROSITE" id="PS50837">
    <property type="entry name" value="NACHT"/>
    <property type="match status" value="1"/>
</dbReference>
<organism evidence="3 4">
    <name type="scientific">Scylla paramamosain</name>
    <name type="common">Mud crab</name>
    <dbReference type="NCBI Taxonomy" id="85552"/>
    <lineage>
        <taxon>Eukaryota</taxon>
        <taxon>Metazoa</taxon>
        <taxon>Ecdysozoa</taxon>
        <taxon>Arthropoda</taxon>
        <taxon>Crustacea</taxon>
        <taxon>Multicrustacea</taxon>
        <taxon>Malacostraca</taxon>
        <taxon>Eumalacostraca</taxon>
        <taxon>Eucarida</taxon>
        <taxon>Decapoda</taxon>
        <taxon>Pleocyemata</taxon>
        <taxon>Brachyura</taxon>
        <taxon>Eubrachyura</taxon>
        <taxon>Portunoidea</taxon>
        <taxon>Portunidae</taxon>
        <taxon>Portuninae</taxon>
        <taxon>Scylla</taxon>
    </lineage>
</organism>
<evidence type="ECO:0000256" key="1">
    <source>
        <dbReference type="SAM" id="MobiDB-lite"/>
    </source>
</evidence>
<dbReference type="EMBL" id="JARAKH010000009">
    <property type="protein sequence ID" value="KAK8401196.1"/>
    <property type="molecule type" value="Genomic_DNA"/>
</dbReference>
<name>A0AAW0UQB9_SCYPA</name>
<feature type="compositionally biased region" description="Basic and acidic residues" evidence="1">
    <location>
        <begin position="1002"/>
        <end position="1011"/>
    </location>
</feature>
<reference evidence="3 4" key="1">
    <citation type="submission" date="2023-03" db="EMBL/GenBank/DDBJ databases">
        <title>High-quality genome of Scylla paramamosain provides insights in environmental adaptation.</title>
        <authorList>
            <person name="Zhang L."/>
        </authorList>
    </citation>
    <scope>NUCLEOTIDE SEQUENCE [LARGE SCALE GENOMIC DNA]</scope>
    <source>
        <strain evidence="3">LZ_2023a</strain>
        <tissue evidence="3">Muscle</tissue>
    </source>
</reference>
<gene>
    <name evidence="3" type="ORF">O3P69_002754</name>
</gene>
<sequence length="1162" mass="131152">MEKKSKLYGFKVISILDGKGRSVLQRVLAWGTPGKSPSVTLDAYLSSLPEDSTASYGHTKTKFSKAEIHQLHQCPSCSQCDITLLFKAIKLACENVASFEDRRWVEPSKDLEYHLTCIKNKRNETFHGQREMSHSDFLRTAADIRELLVATLNTAGRRYGKSEGEIAKEIEGVHCEIDRIMEEVLGEEELLVEKGDKLTKDFIEEADRCVRQMLEDTVYLDPMSFLSGTSLRPHVQSMFCRIRIKQSQPGHKEGNVEYPDILTLIQGSETPTPEETRPLAPSTPAKDRTTLNLRVLNIASSTMRRIFKKRTVQQKIPTPPQPTRTTVCCPRLLLVQGVAGSGKTTLVSLIMAEYMKDVGDRILRGLDQYDLLLRVQCRDHHSSSFGELLQQLMPDQFLKYRNILLPLLKRCRVLVIIDGLDEINDNSDKLVHDILHEAKNAGDFSLVCTSRPEKVTSFLPKIPSQYTVTHVELTGIPESERLTFVLRYHHLISQEMPGCRSNADDLQQIMNEIGARDQFRLPLNLLFLTWIFSHDPNFSTTTITQSELYFRTHQLCQQRLLDRLSRSANAMDRWTLQKKLQEVLQELYRVCVVGLSRCQLSLSKDDEDSLRSACIARGLPHQEVLSAFLTLKATWSPWGMQEQYSAPHKGLQDFYAALYVIPLVGKGNAKSIKDKILGSEKMDLSVFQYMLRQVAALLPHPVKKDAADQVVNLLKAAGLRYEDHWLDLIEDTKAAPAIVVSVAQHFPVPEDIMIKDTYVKSYTALLPHLQSSRVGIVLDRDPRDVMELFEALGGHTCTRLYLRHHFRYPSITATSDAILHQMLTSNKLEDFGGHLSETGVAELPSCLKKLSLAVVGDDPARRILLAIQDQPTRLPLLHNLEVHVPLASLSSTALPQLPDAGDVMVYLSGITDHNIPKACQVAGALQPPSGYMGISFPQVSVTVDGWKKLLDGLEQERVKTVGMEAPAACLPNELRIQLREQAKKTLSAYFFRRTFEDCSNDDDIRRQENQRRRGRENASFPRGRKFRDKKHKNVQCFPIRAHYLLGIEGCLMCRRPSPTPQWRDKLVEMTGIWPSCTIFTAFVPLSERVGGRQERRHAIPLVNARSGTGIYHPHHHRHHCNALSCHHCKNGRDTTTSVISTVATHCSAATVGMGMPVLPRLQ</sequence>